<proteinExistence type="inferred from homology"/>
<evidence type="ECO:0000313" key="8">
    <source>
        <dbReference type="Proteomes" id="UP000076420"/>
    </source>
</evidence>
<dbReference type="OrthoDB" id="6503940at2759"/>
<evidence type="ECO:0000256" key="4">
    <source>
        <dbReference type="ARBA" id="ARBA00022842"/>
    </source>
</evidence>
<organism evidence="7 8">
    <name type="scientific">Biomphalaria glabrata</name>
    <name type="common">Bloodfluke planorb</name>
    <name type="synonym">Freshwater snail</name>
    <dbReference type="NCBI Taxonomy" id="6526"/>
    <lineage>
        <taxon>Eukaryota</taxon>
        <taxon>Metazoa</taxon>
        <taxon>Spiralia</taxon>
        <taxon>Lophotrochozoa</taxon>
        <taxon>Mollusca</taxon>
        <taxon>Gastropoda</taxon>
        <taxon>Heterobranchia</taxon>
        <taxon>Euthyneura</taxon>
        <taxon>Panpulmonata</taxon>
        <taxon>Hygrophila</taxon>
        <taxon>Lymnaeoidea</taxon>
        <taxon>Planorbidae</taxon>
        <taxon>Biomphalaria</taxon>
    </lineage>
</organism>
<evidence type="ECO:0000256" key="5">
    <source>
        <dbReference type="ARBA" id="ARBA00022990"/>
    </source>
</evidence>
<dbReference type="InterPro" id="IPR008380">
    <property type="entry name" value="HAD-SF_hydro_IG_5-nucl"/>
</dbReference>
<dbReference type="FunFam" id="3.40.50.1000:FF:000086">
    <property type="entry name" value="LD24878p"/>
    <property type="match status" value="1"/>
</dbReference>
<keyword evidence="2" id="KW-0479">Metal-binding</keyword>
<keyword evidence="5" id="KW-0007">Acetylation</keyword>
<keyword evidence="4" id="KW-0460">Magnesium</keyword>
<dbReference type="InterPro" id="IPR036412">
    <property type="entry name" value="HAD-like_sf"/>
</dbReference>
<dbReference type="AlphaFoldDB" id="A0A2C9LNK9"/>
<dbReference type="VEuPathDB" id="VectorBase:BGLAX_033733"/>
<protein>
    <recommendedName>
        <fullName evidence="6">5'-nucleotidase domain-containing protein 1</fullName>
    </recommendedName>
</protein>
<dbReference type="EnsemblMetazoa" id="BGLB033198-RA">
    <property type="protein sequence ID" value="BGLB033198-PA"/>
    <property type="gene ID" value="BGLB033198"/>
</dbReference>
<comment type="similarity">
    <text evidence="1">Belongs to the 5'(3')-deoxyribonucleotidase family.</text>
</comment>
<dbReference type="SUPFAM" id="SSF56784">
    <property type="entry name" value="HAD-like"/>
    <property type="match status" value="1"/>
</dbReference>
<dbReference type="PANTHER" id="PTHR12103:SF38">
    <property type="entry name" value="5'-NUCLEOTIDASE DOMAIN-CONTAINING PROTEIN 1"/>
    <property type="match status" value="1"/>
</dbReference>
<gene>
    <name evidence="7" type="primary">106072397</name>
</gene>
<keyword evidence="3" id="KW-0378">Hydrolase</keyword>
<evidence type="ECO:0000313" key="7">
    <source>
        <dbReference type="EnsemblMetazoa" id="BGLB033198-PA"/>
    </source>
</evidence>
<reference evidence="7" key="1">
    <citation type="submission" date="2020-05" db="UniProtKB">
        <authorList>
            <consortium name="EnsemblMetazoa"/>
        </authorList>
    </citation>
    <scope>IDENTIFICATION</scope>
    <source>
        <strain evidence="7">BB02</strain>
    </source>
</reference>
<dbReference type="Gene3D" id="3.40.50.1000">
    <property type="entry name" value="HAD superfamily/HAD-like"/>
    <property type="match status" value="1"/>
</dbReference>
<dbReference type="KEGG" id="bgt:106072397"/>
<evidence type="ECO:0000256" key="6">
    <source>
        <dbReference type="ARBA" id="ARBA00069357"/>
    </source>
</evidence>
<accession>A0A2C9LNK9</accession>
<dbReference type="VEuPathDB" id="VectorBase:BGLB033198"/>
<evidence type="ECO:0000256" key="3">
    <source>
        <dbReference type="ARBA" id="ARBA00022801"/>
    </source>
</evidence>
<dbReference type="GO" id="GO:0008253">
    <property type="term" value="F:5'-nucleotidase activity"/>
    <property type="evidence" value="ECO:0007669"/>
    <property type="project" value="TreeGrafter"/>
</dbReference>
<dbReference type="GO" id="GO:0046872">
    <property type="term" value="F:metal ion binding"/>
    <property type="evidence" value="ECO:0007669"/>
    <property type="project" value="UniProtKB-KW"/>
</dbReference>
<dbReference type="Pfam" id="PF05761">
    <property type="entry name" value="5_nucleotid"/>
    <property type="match status" value="1"/>
</dbReference>
<sequence>MAKKCINFTEYDVLGFDMDFTLARYKLVPFFNMVYDSICQYLVEEKRYSAEIFHNLHEDKDLIYKGLIVDFDKGNVLKLGHDGVILRATHGSKKLSSSDIDQVYGKERKFPEFEAFISGVRSPFNKWRFFENFFDMPALVAFARIVDSLGKLEPAKERSTYIHTWDDVYAALCDLYSPEQFKANKGKFFPNMKREPSKYIDKVSNDIKNWLMSLRQNNRKIFLLTSSFPDFASFVMEYSFGADWKSYFDLIIYGGRKPRFFTENSPFLQVVNTEIGEDSEQLVENGEYCHGNYADLMKFLREITHKDDPKVIYFGDNLWADAWPSKFYGQWDTVLVLEEMDAEGYAVSDGTVPGHDDSPSSSEKLVFEHSSLVTMEEMELMVSTFWGSIFIDDISDSRAPQEKLMNTTYGDLISQYADVCVPSIEYLAGVPVNNTFSTFNNQAGNIKGFHPGCPKSLLS</sequence>
<dbReference type="InterPro" id="IPR023214">
    <property type="entry name" value="HAD_sf"/>
</dbReference>
<dbReference type="STRING" id="6526.A0A2C9LNK9"/>
<name>A0A2C9LNK9_BIOGL</name>
<dbReference type="Proteomes" id="UP000076420">
    <property type="component" value="Unassembled WGS sequence"/>
</dbReference>
<dbReference type="PANTHER" id="PTHR12103">
    <property type="entry name" value="5'-NUCLEOTIDASE DOMAIN-CONTAINING"/>
    <property type="match status" value="1"/>
</dbReference>
<evidence type="ECO:0000256" key="1">
    <source>
        <dbReference type="ARBA" id="ARBA00009589"/>
    </source>
</evidence>
<evidence type="ECO:0000256" key="2">
    <source>
        <dbReference type="ARBA" id="ARBA00022723"/>
    </source>
</evidence>